<gene>
    <name evidence="2" type="ORF">K05K4_16170</name>
</gene>
<keyword evidence="1" id="KW-0472">Membrane</keyword>
<dbReference type="EMBL" id="CP017902">
    <property type="protein sequence ID" value="ARP18453.1"/>
    <property type="molecule type" value="Genomic_DNA"/>
</dbReference>
<keyword evidence="1" id="KW-1133">Transmembrane helix</keyword>
<protein>
    <submittedName>
        <fullName evidence="2">Uncharacterized protein</fullName>
    </submittedName>
</protein>
<sequence>MPVCALPNADGFLAVVPDIEAASCSGYVMVTAQEYDTLMSYTQLTPGEISQAFGLGFTLVFVGGYLSTYAIKMAIRLIKLL</sequence>
<evidence type="ECO:0000313" key="2">
    <source>
        <dbReference type="EMBL" id="ARP18453.1"/>
    </source>
</evidence>
<dbReference type="AlphaFoldDB" id="A0A1W6W240"/>
<reference evidence="2" key="1">
    <citation type="submission" date="2016-10" db="EMBL/GenBank/DDBJ databases">
        <title>The High Quality Genome of Vibrio alginolyticus K01M1.</title>
        <authorList>
            <person name="Wendling C."/>
            <person name="Chibani C.M."/>
            <person name="Hertel R."/>
            <person name="Sproer C."/>
            <person name="Bunk B."/>
            <person name="Overmann J."/>
            <person name="Roth O."/>
            <person name="Liesegang H."/>
        </authorList>
    </citation>
    <scope>NUCLEOTIDE SEQUENCE</scope>
    <source>
        <strain evidence="2">K05K4</strain>
    </source>
</reference>
<accession>A0A1W6W240</accession>
<evidence type="ECO:0000256" key="1">
    <source>
        <dbReference type="SAM" id="Phobius"/>
    </source>
</evidence>
<dbReference type="RefSeq" id="WP_015975174.1">
    <property type="nucleotide sequence ID" value="NZ_AP023186.1"/>
</dbReference>
<keyword evidence="1" id="KW-0812">Transmembrane</keyword>
<feature type="transmembrane region" description="Helical" evidence="1">
    <location>
        <begin position="49"/>
        <end position="71"/>
    </location>
</feature>
<organism evidence="2">
    <name type="scientific">Vibrio alginolyticus</name>
    <dbReference type="NCBI Taxonomy" id="663"/>
    <lineage>
        <taxon>Bacteria</taxon>
        <taxon>Pseudomonadati</taxon>
        <taxon>Pseudomonadota</taxon>
        <taxon>Gammaproteobacteria</taxon>
        <taxon>Vibrionales</taxon>
        <taxon>Vibrionaceae</taxon>
        <taxon>Vibrio</taxon>
    </lineage>
</organism>
<name>A0A1W6W240_VIBAL</name>
<proteinExistence type="predicted"/>